<name>A0A8H4V971_9HYPO</name>
<dbReference type="PANTHER" id="PTHR24166">
    <property type="entry name" value="ROLLING PEBBLES, ISOFORM B"/>
    <property type="match status" value="1"/>
</dbReference>
<reference evidence="5 6" key="1">
    <citation type="journal article" date="2020" name="Genome Biol. Evol.">
        <title>A new high-quality draft genome assembly of the Chinese cordyceps Ophiocordyceps sinensis.</title>
        <authorList>
            <person name="Shu R."/>
            <person name="Zhang J."/>
            <person name="Meng Q."/>
            <person name="Zhang H."/>
            <person name="Zhou G."/>
            <person name="Li M."/>
            <person name="Wu P."/>
            <person name="Zhao Y."/>
            <person name="Chen C."/>
            <person name="Qin Q."/>
        </authorList>
    </citation>
    <scope>NUCLEOTIDE SEQUENCE [LARGE SCALE GENOMIC DNA]</scope>
    <source>
        <strain evidence="5 6">IOZ07</strain>
    </source>
</reference>
<evidence type="ECO:0000256" key="3">
    <source>
        <dbReference type="PROSITE-ProRule" id="PRU00023"/>
    </source>
</evidence>
<evidence type="ECO:0000313" key="5">
    <source>
        <dbReference type="EMBL" id="KAF4512539.1"/>
    </source>
</evidence>
<dbReference type="Gene3D" id="1.25.40.20">
    <property type="entry name" value="Ankyrin repeat-containing domain"/>
    <property type="match status" value="3"/>
</dbReference>
<sequence>MAASGLPELPAPHRELVRHIAQHPQQPMADIIAPYRRYEARLRELYAQDAQNPVLDDPYINVTPLFTEDTKLITTRARSLSAESDEEKSKYVMALPDEKRRPHESPATVSGLAEFQHNFNVFSESSLVEMDWSNVVAAGSSVVNCLLPVPPDFKVSKRKLREYYHDKFCPASDLDLFLYGLTHEQAIDKMKHIEQAVRDAILHEVTVVRTKYAITIASQYPVRHVQIVLRVYKSVSEVLTGFDIDAAGAAYDGKQVYVTPRALGSFVTQINHIDLTRRSPSYENRLSKYSHRNFEVYWSGLDRSRIDPTIFERSFRRTLGLARLLVLERLPTNSARQAYLNKRRTERGRPTKDQSMYSLRGNIKDSHEYEVADWQPDDEVSNYNTFTVPYGQGFHAKRIEKLCYTRDLLFNAEWNQPKDRKVYLHRHPAFFGRVQDVVEDCCGSCPTPVTPEEMEVTEKEAQVYISGKVSFLVDDAGRQQIGSFKPLTEQDWTDMAYVGNTARLCQSIVDGDMDDVLDWLSQEGADPNKRDYTGRTPLHLATMVSTPEIVRCLIEHGARLMARLADGKTALHLAASRGHVEIIRILMAKSTENEEAENEEAEKKRQAKQRKVSLDVGKPAANPRRRAQENEEAKEDEQGIPDSDGQLTEVDASETEAPSATTGSFLEVASADANDGDGDVIVTDGSADEPDYYHVDVLAWDIPCSPLHLAIVEAREDAVKVLYNYGADVILPVKFLGSGSAGTAAILTLALALALPREQAKSMARLLLRLGATSSQADSNGYTALQRYVDSGRNEMIDALLDHDKVGVKTVLNHLTFSSWDLGTNSPIHSAVVHGDSLLVLKLLNAGALPQIDFDVWLKSAKLSTFRSSLGDLDVSRQKYQNSMEQPLVTAVRAGNIGAAMKLLDKGADPSAMTSESQCLLKYECMRSYTKGWTALDLVKDLIQDLSNYKGEKPSMREPCLQPGTDEYLHKIKPCTYQHWMVSGDIESIREEFELDETRYRAEVKRSETSWGIGEKREAIDEALSGLEKLESALVAKGGKIFVELFPHIEAAKRTRASCGRETARETEMPNEYEFEFRFKYDSDMNETRRDRYIELMEAAWTGDLSRIKALTVEACGPENNQPPLKIAITDNFGNSPFSVAFLQGHQDVAKAILEIVKAQWSPPEGEQVRFRIGNDDEGYDDEASDGNPRLVPEKMHRSFTMEDIGKVSMLVESHVRPLEVLCRPAPSFLVDKGKVVKEFDSRSMFLHALDTDDGSRLHFLLDMVQLFSEKEEKDDDSSETFTLSEFDFTWALANGKVQLLGPLIKSIGAGIPIDDLVQKSGVEIKHKPRYYQGLTVYGAKRRSWATAGRNTVARTTGLKTPPLLRAALGASLESVEFFLSDTPQRLYSEFGKSKAARQDSRLSHLEEGSGGFDGAISRWLGAGNDLVIHCAVMSESTAESQRLLEYLVLARPESIEKKTVEGETPLMLACRLGRVAHVKVLLAADADQSIRNKKGENLIHAALWGNPTASQAKPLLELLDADLRRHLFKQRKSLGENGTTPLHSWISQVCGLNAAVDSLQVFPCGPKFAPRPNAYRSRGLVVEMAKLLLGYSGGEELGMLNGAGETCLHTAVKRDEISLVKVLVDFEPRLLLRENAVGRTPAELAHDQLQSQIFERPTQQYSSMQQNRLQRLPRQSPGEFVDKAMFRSKSIRELRSGIESLGLSGDYGVEAVGPISFALGCGEGWPGSYLSSADLKKINWDLCSTALAKRPGRRRLVSLNEANDVARRLSERHTGSRYLSAGPRDDENDRDDDDDTRYFVIRALRSHLRGAWNFSP</sequence>
<gene>
    <name evidence="5" type="ORF">G6O67_001666</name>
</gene>
<dbReference type="PROSITE" id="PS50088">
    <property type="entry name" value="ANK_REPEAT"/>
    <property type="match status" value="4"/>
</dbReference>
<evidence type="ECO:0000256" key="2">
    <source>
        <dbReference type="ARBA" id="ARBA00023043"/>
    </source>
</evidence>
<dbReference type="PROSITE" id="PS50297">
    <property type="entry name" value="ANK_REP_REGION"/>
    <property type="match status" value="4"/>
</dbReference>
<comment type="caution">
    <text evidence="5">The sequence shown here is derived from an EMBL/GenBank/DDBJ whole genome shotgun (WGS) entry which is preliminary data.</text>
</comment>
<dbReference type="InterPro" id="IPR036770">
    <property type="entry name" value="Ankyrin_rpt-contain_sf"/>
</dbReference>
<feature type="repeat" description="ANK" evidence="3">
    <location>
        <begin position="1462"/>
        <end position="1494"/>
    </location>
</feature>
<keyword evidence="2 3" id="KW-0040">ANK repeat</keyword>
<organism evidence="5 6">
    <name type="scientific">Ophiocordyceps sinensis</name>
    <dbReference type="NCBI Taxonomy" id="72228"/>
    <lineage>
        <taxon>Eukaryota</taxon>
        <taxon>Fungi</taxon>
        <taxon>Dikarya</taxon>
        <taxon>Ascomycota</taxon>
        <taxon>Pezizomycotina</taxon>
        <taxon>Sordariomycetes</taxon>
        <taxon>Hypocreomycetidae</taxon>
        <taxon>Hypocreales</taxon>
        <taxon>Ophiocordycipitaceae</taxon>
        <taxon>Ophiocordyceps</taxon>
    </lineage>
</organism>
<accession>A0A8H4V971</accession>
<dbReference type="PRINTS" id="PR01415">
    <property type="entry name" value="ANKYRIN"/>
</dbReference>
<feature type="repeat" description="ANK" evidence="3">
    <location>
        <begin position="533"/>
        <end position="565"/>
    </location>
</feature>
<evidence type="ECO:0000256" key="1">
    <source>
        <dbReference type="ARBA" id="ARBA00022737"/>
    </source>
</evidence>
<evidence type="ECO:0000256" key="4">
    <source>
        <dbReference type="SAM" id="MobiDB-lite"/>
    </source>
</evidence>
<dbReference type="Pfam" id="PF12796">
    <property type="entry name" value="Ank_2"/>
    <property type="match status" value="2"/>
</dbReference>
<evidence type="ECO:0008006" key="7">
    <source>
        <dbReference type="Google" id="ProtNLM"/>
    </source>
</evidence>
<protein>
    <recommendedName>
        <fullName evidence="7">Ankyrin repeat protein</fullName>
    </recommendedName>
</protein>
<dbReference type="InterPro" id="IPR050889">
    <property type="entry name" value="Dendritic_Spine_Reg/Scaffold"/>
</dbReference>
<proteinExistence type="predicted"/>
<evidence type="ECO:0000313" key="6">
    <source>
        <dbReference type="Proteomes" id="UP000557566"/>
    </source>
</evidence>
<dbReference type="Proteomes" id="UP000557566">
    <property type="component" value="Unassembled WGS sequence"/>
</dbReference>
<dbReference type="SUPFAM" id="SSF48403">
    <property type="entry name" value="Ankyrin repeat"/>
    <property type="match status" value="3"/>
</dbReference>
<dbReference type="InterPro" id="IPR002110">
    <property type="entry name" value="Ankyrin_rpt"/>
</dbReference>
<keyword evidence="6" id="KW-1185">Reference proteome</keyword>
<feature type="region of interest" description="Disordered" evidence="4">
    <location>
        <begin position="591"/>
        <end position="663"/>
    </location>
</feature>
<dbReference type="EMBL" id="JAAVMX010000002">
    <property type="protein sequence ID" value="KAF4512539.1"/>
    <property type="molecule type" value="Genomic_DNA"/>
</dbReference>
<dbReference type="SMART" id="SM00248">
    <property type="entry name" value="ANK"/>
    <property type="match status" value="10"/>
</dbReference>
<keyword evidence="1" id="KW-0677">Repeat</keyword>
<dbReference type="PANTHER" id="PTHR24166:SF48">
    <property type="entry name" value="PROTEIN VAPYRIN"/>
    <property type="match status" value="1"/>
</dbReference>
<feature type="repeat" description="ANK" evidence="3">
    <location>
        <begin position="566"/>
        <end position="598"/>
    </location>
</feature>
<feature type="repeat" description="ANK" evidence="3">
    <location>
        <begin position="705"/>
        <end position="729"/>
    </location>
</feature>
<dbReference type="OrthoDB" id="539213at2759"/>